<evidence type="ECO:0000313" key="4">
    <source>
        <dbReference type="Proteomes" id="UP000032061"/>
    </source>
</evidence>
<dbReference type="Pfam" id="PF00326">
    <property type="entry name" value="Peptidase_S9"/>
    <property type="match status" value="1"/>
</dbReference>
<protein>
    <recommendedName>
        <fullName evidence="2">Peptidase S9 prolyl oligopeptidase catalytic domain-containing protein</fullName>
    </recommendedName>
</protein>
<organism evidence="3 4">
    <name type="scientific">Flavobacterium hibernum</name>
    <dbReference type="NCBI Taxonomy" id="37752"/>
    <lineage>
        <taxon>Bacteria</taxon>
        <taxon>Pseudomonadati</taxon>
        <taxon>Bacteroidota</taxon>
        <taxon>Flavobacteriia</taxon>
        <taxon>Flavobacteriales</taxon>
        <taxon>Flavobacteriaceae</taxon>
        <taxon>Flavobacterium</taxon>
    </lineage>
</organism>
<dbReference type="InterPro" id="IPR001375">
    <property type="entry name" value="Peptidase_S9_cat"/>
</dbReference>
<dbReference type="Gene3D" id="3.40.50.1820">
    <property type="entry name" value="alpha/beta hydrolase"/>
    <property type="match status" value="1"/>
</dbReference>
<dbReference type="GO" id="GO:0008236">
    <property type="term" value="F:serine-type peptidase activity"/>
    <property type="evidence" value="ECO:0007669"/>
    <property type="project" value="InterPro"/>
</dbReference>
<evidence type="ECO:0000256" key="1">
    <source>
        <dbReference type="ARBA" id="ARBA00022729"/>
    </source>
</evidence>
<gene>
    <name evidence="3" type="ORF">IW18_00400</name>
</gene>
<dbReference type="PANTHER" id="PTHR43037:SF4">
    <property type="entry name" value="PEPTIDASE S9 PROLYL OLIGOPEPTIDASE CATALYTIC DOMAIN-CONTAINING PROTEIN"/>
    <property type="match status" value="1"/>
</dbReference>
<evidence type="ECO:0000259" key="2">
    <source>
        <dbReference type="Pfam" id="PF00326"/>
    </source>
</evidence>
<keyword evidence="1" id="KW-0732">Signal</keyword>
<dbReference type="GO" id="GO:0006508">
    <property type="term" value="P:proteolysis"/>
    <property type="evidence" value="ECO:0007669"/>
    <property type="project" value="InterPro"/>
</dbReference>
<feature type="domain" description="Peptidase S9 prolyl oligopeptidase catalytic" evidence="2">
    <location>
        <begin position="351"/>
        <end position="511"/>
    </location>
</feature>
<dbReference type="Proteomes" id="UP000032061">
    <property type="component" value="Unassembled WGS sequence"/>
</dbReference>
<comment type="caution">
    <text evidence="3">The sequence shown here is derived from an EMBL/GenBank/DDBJ whole genome shotgun (WGS) entry which is preliminary data.</text>
</comment>
<dbReference type="SUPFAM" id="SSF53474">
    <property type="entry name" value="alpha/beta-Hydrolases"/>
    <property type="match status" value="2"/>
</dbReference>
<proteinExistence type="predicted"/>
<dbReference type="EMBL" id="JPRK01000002">
    <property type="protein sequence ID" value="KIO54791.1"/>
    <property type="molecule type" value="Genomic_DNA"/>
</dbReference>
<dbReference type="InterPro" id="IPR029058">
    <property type="entry name" value="AB_hydrolase_fold"/>
</dbReference>
<dbReference type="AlphaFoldDB" id="A0A0D0F540"/>
<dbReference type="PANTHER" id="PTHR43037">
    <property type="entry name" value="UNNAMED PRODUCT-RELATED"/>
    <property type="match status" value="1"/>
</dbReference>
<sequence>MFLIALCTKSIAQTKATGNVVEYFGKEKITTTAEGTVLHDFTAGFTLATDKRSGTLFNGQDAVAWQYSIGKFVNPNKQKGDWHPIKVDSVGVFSGKEMRSAFLFTEYKASKSQIVLLETTGGTRTYINGFPHEGDHYDFGYTLIPFKLHKGINEFVYTKGRFGRVKSKIIVPSKSIQFTKRDMTLPDVINGEKNEKWASVRVINATEKDLKNLEITAKLSSGETANYATDNIMPLFVRKVKFKVPDAKANYSGELTIELTLTDKSGKVIDKTKFPIQQRSATIHHERTFLSKVDNSVQYYSIAPALGTGQKALILSVHGASVEARNQARAYKQKDWAHIVAATNRRPFGFNWEDWGRIDALEVLAEAKKVFNTIPEQTYLTGHSMGGHGTWFLGTTYPDKFAAIAPCASYPDISTYGSDKGDEMHDIFKAYGSIKRSANSGRIKSLVQNLKQSGVYILHGDADSTVPISQVREMRQILGTFHPNFCYYEYPGGEHWYGDHSVDWFPIFEFFKRQTIPANKEVKEIDFHTATPAVSATDYWLKLQQQIRPFDFSNINVKLDKQQITVKTENVSIMEIDLPSLHLNGEITININDQTLKIAADKKAILALKETKWGFIDAINTTEKYAERQGGFKFAFNNNVVFVYATGGSASEREWYLNRARFDAETFLYKGNGSIDVVADSEFSLEKYKDRNVVLYGNASNNRAWKLLLESSPIQIDNQQIKVGDKVLKGNDLAAYFVLPRKDSKTALVGVVAGTSEKGMKATWANNYISGITGFPDVMIFKADLLLNGLPNMQVSGFFDNNWSAKTLEFNP</sequence>
<accession>A0A0D0F540</accession>
<evidence type="ECO:0000313" key="3">
    <source>
        <dbReference type="EMBL" id="KIO54791.1"/>
    </source>
</evidence>
<name>A0A0D0F540_9FLAO</name>
<reference evidence="3 4" key="1">
    <citation type="submission" date="2015-01" db="EMBL/GenBank/DDBJ databases">
        <title>Genome of Flavobacterium hibernum DSM 12611.</title>
        <authorList>
            <person name="Stropko S.J."/>
            <person name="Pipes S.E."/>
            <person name="Newman J.D."/>
        </authorList>
    </citation>
    <scope>NUCLEOTIDE SEQUENCE [LARGE SCALE GENOMIC DNA]</scope>
    <source>
        <strain evidence="3 4">DSM 12611</strain>
    </source>
</reference>
<dbReference type="InterPro" id="IPR050955">
    <property type="entry name" value="Plant_Biomass_Hydrol_Est"/>
</dbReference>
<dbReference type="STRING" id="37752.IW18_00400"/>